<dbReference type="EMBL" id="VCAU01000047">
    <property type="protein sequence ID" value="KAF9888435.1"/>
    <property type="molecule type" value="Genomic_DNA"/>
</dbReference>
<dbReference type="Proteomes" id="UP001194746">
    <property type="component" value="Unassembled WGS sequence"/>
</dbReference>
<sequence length="523" mass="59247">MDIAHPMYPTTAAGYHEWVIQMSDLSPKETLFSGNCKRLAKFLHDAEASGTKNQEARGFATVYSLNLQGDDNDPAKNDSNSIIYISGYPSARALTEIGSKYQIGPEFFDRHLSFVGDDPTNCRIHPSHYFLPSQQQFVLQLSIPSIGGVHGEWSHEDLRKKHQMNSDKMNEYMHDLRMGKGWRPCSSVVRSSEIHDFLRFSIEQFVTVDISRANPSSDRWTVAIWSDAGADLSNSPVGPWLGSTNHAHFRPINLHGSQPELIGIKHEKRSASVLAGGLPQSLPLLRYAYGRSLERTEMGQNPIYALDELFRFYAASETQYLDMIASVVETSISEDQNTPPERQSDTRMILLHSHRMLRRRLSHITSMLNFLHLPAVWDRAHASPRAKSAMSSLCVDIEYLQLSNQELMARCKHELDIITSQATFEDARRGIVLSRNSQKFAAFAAFYVPLTFTCGVFGMNFVEIDGLKKGVQMWIVVSIPVFLVSLLILFWNSNYVIRIWEGACQRAKRHLGSKREPEPRDIL</sequence>
<dbReference type="InterPro" id="IPR002523">
    <property type="entry name" value="MgTranspt_CorA/ZnTranspt_ZntB"/>
</dbReference>
<keyword evidence="2 5" id="KW-0812">Transmembrane</keyword>
<comment type="caution">
    <text evidence="6">The sequence shown here is derived from an EMBL/GenBank/DDBJ whole genome shotgun (WGS) entry which is preliminary data.</text>
</comment>
<evidence type="ECO:0000256" key="5">
    <source>
        <dbReference type="SAM" id="Phobius"/>
    </source>
</evidence>
<keyword evidence="4 5" id="KW-0472">Membrane</keyword>
<reference evidence="6" key="2">
    <citation type="submission" date="2020-02" db="EMBL/GenBank/DDBJ databases">
        <authorList>
            <person name="Gilchrist C.L.M."/>
            <person name="Chooi Y.-H."/>
        </authorList>
    </citation>
    <scope>NUCLEOTIDE SEQUENCE</scope>
    <source>
        <strain evidence="6">MST-FP2251</strain>
    </source>
</reference>
<organism evidence="6 7">
    <name type="scientific">Aspergillus nanangensis</name>
    <dbReference type="NCBI Taxonomy" id="2582783"/>
    <lineage>
        <taxon>Eukaryota</taxon>
        <taxon>Fungi</taxon>
        <taxon>Dikarya</taxon>
        <taxon>Ascomycota</taxon>
        <taxon>Pezizomycotina</taxon>
        <taxon>Eurotiomycetes</taxon>
        <taxon>Eurotiomycetidae</taxon>
        <taxon>Eurotiales</taxon>
        <taxon>Aspergillaceae</taxon>
        <taxon>Aspergillus</taxon>
        <taxon>Aspergillus subgen. Circumdati</taxon>
    </lineage>
</organism>
<protein>
    <submittedName>
        <fullName evidence="6">Uncharacterized protein</fullName>
    </submittedName>
</protein>
<proteinExistence type="predicted"/>
<evidence type="ECO:0000313" key="6">
    <source>
        <dbReference type="EMBL" id="KAF9888435.1"/>
    </source>
</evidence>
<comment type="subcellular location">
    <subcellularLocation>
        <location evidence="1">Membrane</location>
        <topology evidence="1">Multi-pass membrane protein</topology>
    </subcellularLocation>
</comment>
<dbReference type="Gene3D" id="1.20.58.340">
    <property type="entry name" value="Magnesium transport protein CorA, transmembrane region"/>
    <property type="match status" value="1"/>
</dbReference>
<name>A0AAD4CKY2_ASPNN</name>
<dbReference type="GO" id="GO:0016020">
    <property type="term" value="C:membrane"/>
    <property type="evidence" value="ECO:0007669"/>
    <property type="project" value="UniProtKB-SubCell"/>
</dbReference>
<evidence type="ECO:0000256" key="2">
    <source>
        <dbReference type="ARBA" id="ARBA00022692"/>
    </source>
</evidence>
<feature type="transmembrane region" description="Helical" evidence="5">
    <location>
        <begin position="440"/>
        <end position="462"/>
    </location>
</feature>
<keyword evidence="3 5" id="KW-1133">Transmembrane helix</keyword>
<feature type="transmembrane region" description="Helical" evidence="5">
    <location>
        <begin position="474"/>
        <end position="491"/>
    </location>
</feature>
<evidence type="ECO:0000256" key="3">
    <source>
        <dbReference type="ARBA" id="ARBA00022989"/>
    </source>
</evidence>
<evidence type="ECO:0000256" key="1">
    <source>
        <dbReference type="ARBA" id="ARBA00004141"/>
    </source>
</evidence>
<accession>A0AAD4CKY2</accession>
<dbReference type="GO" id="GO:0046873">
    <property type="term" value="F:metal ion transmembrane transporter activity"/>
    <property type="evidence" value="ECO:0007669"/>
    <property type="project" value="InterPro"/>
</dbReference>
<dbReference type="InterPro" id="IPR045863">
    <property type="entry name" value="CorA_TM1_TM2"/>
</dbReference>
<gene>
    <name evidence="6" type="ORF">FE257_008713</name>
</gene>
<keyword evidence="7" id="KW-1185">Reference proteome</keyword>
<evidence type="ECO:0000256" key="4">
    <source>
        <dbReference type="ARBA" id="ARBA00023136"/>
    </source>
</evidence>
<reference evidence="6" key="1">
    <citation type="journal article" date="2019" name="Beilstein J. Org. Chem.">
        <title>Nanangenines: drimane sesquiterpenoids as the dominant metabolite cohort of a novel Australian fungus, Aspergillus nanangensis.</title>
        <authorList>
            <person name="Lacey H.J."/>
            <person name="Gilchrist C.L.M."/>
            <person name="Crombie A."/>
            <person name="Kalaitzis J.A."/>
            <person name="Vuong D."/>
            <person name="Rutledge P.J."/>
            <person name="Turner P."/>
            <person name="Pitt J.I."/>
            <person name="Lacey E."/>
            <person name="Chooi Y.H."/>
            <person name="Piggott A.M."/>
        </authorList>
    </citation>
    <scope>NUCLEOTIDE SEQUENCE</scope>
    <source>
        <strain evidence="6">MST-FP2251</strain>
    </source>
</reference>
<dbReference type="SUPFAM" id="SSF144083">
    <property type="entry name" value="Magnesium transport protein CorA, transmembrane region"/>
    <property type="match status" value="1"/>
</dbReference>
<dbReference type="AlphaFoldDB" id="A0AAD4CKY2"/>
<evidence type="ECO:0000313" key="7">
    <source>
        <dbReference type="Proteomes" id="UP001194746"/>
    </source>
</evidence>
<dbReference type="Pfam" id="PF01544">
    <property type="entry name" value="CorA"/>
    <property type="match status" value="1"/>
</dbReference>